<keyword evidence="1" id="KW-0472">Membrane</keyword>
<evidence type="ECO:0000313" key="2">
    <source>
        <dbReference type="EMBL" id="KAL1588235.1"/>
    </source>
</evidence>
<comment type="caution">
    <text evidence="2">The sequence shown here is derived from an EMBL/GenBank/DDBJ whole genome shotgun (WGS) entry which is preliminary data.</text>
</comment>
<dbReference type="RefSeq" id="XP_069231340.1">
    <property type="nucleotide sequence ID" value="XM_069371363.1"/>
</dbReference>
<gene>
    <name evidence="2" type="ORF">WHR41_02757</name>
</gene>
<evidence type="ECO:0000256" key="1">
    <source>
        <dbReference type="SAM" id="Phobius"/>
    </source>
</evidence>
<keyword evidence="1" id="KW-1133">Transmembrane helix</keyword>
<dbReference type="AlphaFoldDB" id="A0AB34KY54"/>
<proteinExistence type="predicted"/>
<feature type="transmembrane region" description="Helical" evidence="1">
    <location>
        <begin position="161"/>
        <end position="181"/>
    </location>
</feature>
<keyword evidence="1" id="KW-0812">Transmembrane</keyword>
<accession>A0AB34KY54</accession>
<reference evidence="2 3" key="1">
    <citation type="journal article" date="2020" name="Microbiol. Resour. Announc.">
        <title>Draft Genome Sequence of a Cladosporium Species Isolated from the Mesophotic Ascidian Didemnum maculosum.</title>
        <authorList>
            <person name="Gioti A."/>
            <person name="Siaperas R."/>
            <person name="Nikolaivits E."/>
            <person name="Le Goff G."/>
            <person name="Ouazzani J."/>
            <person name="Kotoulas G."/>
            <person name="Topakas E."/>
        </authorList>
    </citation>
    <scope>NUCLEOTIDE SEQUENCE [LARGE SCALE GENOMIC DNA]</scope>
    <source>
        <strain evidence="2 3">TM138-S3</strain>
    </source>
</reference>
<name>A0AB34KY54_9PEZI</name>
<sequence length="186" mass="20770">MHQIYLMSSKEGLSPMMRPGSLPMAVFLVCHQLRDEASYYFFNNYLFNIIGYKKHCMAQYTPIYRLMERFAKHGSNVDILDNGLLSSTACVSIHAKGGHVEDLVRARRRGVLRDLKEVQKEAAEMPEIPEEQIEHLYGPFGAKLVTSMAFFMNAADSLGRFGVLVALGGLAIAVVITWFIGTPGLP</sequence>
<dbReference type="Proteomes" id="UP000803884">
    <property type="component" value="Unassembled WGS sequence"/>
</dbReference>
<evidence type="ECO:0000313" key="3">
    <source>
        <dbReference type="Proteomes" id="UP000803884"/>
    </source>
</evidence>
<organism evidence="2 3">
    <name type="scientific">Cladosporium halotolerans</name>
    <dbReference type="NCBI Taxonomy" id="1052096"/>
    <lineage>
        <taxon>Eukaryota</taxon>
        <taxon>Fungi</taxon>
        <taxon>Dikarya</taxon>
        <taxon>Ascomycota</taxon>
        <taxon>Pezizomycotina</taxon>
        <taxon>Dothideomycetes</taxon>
        <taxon>Dothideomycetidae</taxon>
        <taxon>Cladosporiales</taxon>
        <taxon>Cladosporiaceae</taxon>
        <taxon>Cladosporium</taxon>
    </lineage>
</organism>
<dbReference type="EMBL" id="JAAQHG020000007">
    <property type="protein sequence ID" value="KAL1588235.1"/>
    <property type="molecule type" value="Genomic_DNA"/>
</dbReference>
<dbReference type="GeneID" id="96004201"/>
<protein>
    <submittedName>
        <fullName evidence="2">Uncharacterized protein</fullName>
    </submittedName>
</protein>
<keyword evidence="3" id="KW-1185">Reference proteome</keyword>